<sequence>MQVPSVPRSQFEGRAWSRATFTGRADEYFGIWIVNVILSILTLGIYSAWAKVRRKRYFLGNTYILGRRFDYHATGPQILKGRLIVFGVFVLYNIAASIAPPLAVVIGLAVIAAVPILILRSLRFNARVTSYRNIRFDFVGENVGAYKAFMLGPIVSLVSLGLLAPVASHWAQTYIVNNLRYGDRAFRTTPSLGRFYAAFVPPLLIVVGSAVLAFFLINASRIQIISSNGESSSVHGTAAVVAVYGFLLAFVLAGLLFRVAVHNIVWTAMTYDEKHAFQADIPQRRYVWVALSNLVVTLCTLGLMRPWAAVRESRLVASHCAIAPDGEIDDVIAQAKPAGAAVGSEFVALEGIDLGI</sequence>
<evidence type="ECO:0000256" key="1">
    <source>
        <dbReference type="SAM" id="Phobius"/>
    </source>
</evidence>
<feature type="transmembrane region" description="Helical" evidence="1">
    <location>
        <begin position="143"/>
        <end position="164"/>
    </location>
</feature>
<name>A0A2C9DEB6_9HYPH</name>
<feature type="transmembrane region" description="Helical" evidence="1">
    <location>
        <begin position="238"/>
        <end position="266"/>
    </location>
</feature>
<keyword evidence="1" id="KW-1133">Transmembrane helix</keyword>
<keyword evidence="3" id="KW-1185">Reference proteome</keyword>
<evidence type="ECO:0000313" key="3">
    <source>
        <dbReference type="Proteomes" id="UP000223606"/>
    </source>
</evidence>
<evidence type="ECO:0000313" key="2">
    <source>
        <dbReference type="EMBL" id="SON58195.1"/>
    </source>
</evidence>
<dbReference type="Proteomes" id="UP000223606">
    <property type="component" value="Chromosome 1"/>
</dbReference>
<dbReference type="OrthoDB" id="7462354at2"/>
<dbReference type="Pfam" id="PF05987">
    <property type="entry name" value="DUF898"/>
    <property type="match status" value="1"/>
</dbReference>
<proteinExistence type="predicted"/>
<dbReference type="AlphaFoldDB" id="A0A2C9DEB6"/>
<feature type="transmembrane region" description="Helical" evidence="1">
    <location>
        <begin position="102"/>
        <end position="122"/>
    </location>
</feature>
<reference evidence="3" key="1">
    <citation type="submission" date="2017-09" db="EMBL/GenBank/DDBJ databases">
        <title>Genome sequence of Nannocystis excedens DSM 71.</title>
        <authorList>
            <person name="Blom J."/>
        </authorList>
    </citation>
    <scope>NUCLEOTIDE SEQUENCE [LARGE SCALE GENOMIC DNA]</scope>
    <source>
        <strain evidence="3">type strain: E19</strain>
    </source>
</reference>
<organism evidence="2 3">
    <name type="scientific">Hartmannibacter diazotrophicus</name>
    <dbReference type="NCBI Taxonomy" id="1482074"/>
    <lineage>
        <taxon>Bacteria</taxon>
        <taxon>Pseudomonadati</taxon>
        <taxon>Pseudomonadota</taxon>
        <taxon>Alphaproteobacteria</taxon>
        <taxon>Hyphomicrobiales</taxon>
        <taxon>Pleomorphomonadaceae</taxon>
        <taxon>Hartmannibacter</taxon>
    </lineage>
</organism>
<feature type="transmembrane region" description="Helical" evidence="1">
    <location>
        <begin position="29"/>
        <end position="49"/>
    </location>
</feature>
<gene>
    <name evidence="2" type="primary">yjgN</name>
    <name evidence="2" type="ORF">HDIA_4654</name>
</gene>
<keyword evidence="1" id="KW-0472">Membrane</keyword>
<feature type="transmembrane region" description="Helical" evidence="1">
    <location>
        <begin position="195"/>
        <end position="217"/>
    </location>
</feature>
<accession>A0A2C9DEB6</accession>
<dbReference type="EMBL" id="LT960614">
    <property type="protein sequence ID" value="SON58195.1"/>
    <property type="molecule type" value="Genomic_DNA"/>
</dbReference>
<protein>
    <submittedName>
        <fullName evidence="2">Inner membrane protein YjgN</fullName>
    </submittedName>
</protein>
<feature type="transmembrane region" description="Helical" evidence="1">
    <location>
        <begin position="286"/>
        <end position="304"/>
    </location>
</feature>
<keyword evidence="1" id="KW-0812">Transmembrane</keyword>
<dbReference type="RefSeq" id="WP_099559121.1">
    <property type="nucleotide sequence ID" value="NZ_LT960614.1"/>
</dbReference>
<dbReference type="KEGG" id="hdi:HDIA_4654"/>
<feature type="transmembrane region" description="Helical" evidence="1">
    <location>
        <begin position="78"/>
        <end position="96"/>
    </location>
</feature>
<dbReference type="InterPro" id="IPR010295">
    <property type="entry name" value="DUF898"/>
</dbReference>